<protein>
    <submittedName>
        <fullName evidence="12">Uncharacterized protein</fullName>
    </submittedName>
</protein>
<sequence>MEEAMDKTEITKEEALINAGFRKTTNHENADVYKIFSILYGLVIFIGGVTFSISHAIVSREDAEIIKHLAEIYFTCLYWISIIWIIFCIIDIVYRKQKAIIPASNLQGFNSNQSTTIKDIHSTENKFVPIPLQTIRKASSTSYINSQLLDENEKHHAKQSTGNGNMLTIPDDYTKSTSLGNLSHVSSTTKTSIDMTRDVLIRRRALDPAETQDLRVYVHHRKNSIVQNAIGYNYDDKSIVGGLYTRIGIGIFCLGTVIHAGLSILSNLETRRCTRWTAIMDDFSRLVFSFIQFFFIFKHSNLIIRAHECIARLAVIHIAVTNLCVWFRMVVIETKSQIEEMDGHEIVVAQQNNIPSHFNNNSDNTINFLHDLLFYPSKCSNLSTHGLPVTTIINEGYMKLKPLLYPCTIEFSLMCLTLFYLIWENIGKTFTRKISDKSSTKNVFMINCHASNKGLFGGMFVFSCTMISIILYAVFRNKIGDTHFMLSDTATIEKYSLSSTTNTNGHDPTIFKSSARIDYSIVILEIVNLCLLALSLCATIWSLIKIRKLNYRRTTTRFDDVLIIISLTGIYLYSIFSAFAIFGYLGSSTWVAYVKLSIIILEFIEGTVHALFILLALRKRLRRTNKYNYPAREMITLLITLDLSLWFEKTTTTTKHEANPFQLAFYHVIPWSIIAAIATPLQIFFRFHASVCLSHVWANMYHLPAYQSLTSRIPPSCSTTDKPASEQSCQVGLNIDYITGAVTGQFNPATPPKPASFDAVTVFSLYNESVTLRIEFQCSTSDECDLLFAKNVLTSDWTKVQTQVKVLRSELADSLFNSTDLRPGETCPSNTTCSGEGFCQTVFEYWSDAPRPAYASTCANSTAQPVLTWFQALNQARMGDIMLYTCNNPECASQISVVSVVQVISQNYTLPFNVTMPVTTTTITTATTTTPAFTMSTTSTTSTTAETTTTTKHSAASSAFLSSVKKIIFVFVSFLFTSWSILQIKQHK</sequence>
<dbReference type="GO" id="GO:0005886">
    <property type="term" value="C:plasma membrane"/>
    <property type="evidence" value="ECO:0007669"/>
    <property type="project" value="UniProtKB-SubCell"/>
</dbReference>
<organism evidence="12 13">
    <name type="scientific">Adineta steineri</name>
    <dbReference type="NCBI Taxonomy" id="433720"/>
    <lineage>
        <taxon>Eukaryota</taxon>
        <taxon>Metazoa</taxon>
        <taxon>Spiralia</taxon>
        <taxon>Gnathifera</taxon>
        <taxon>Rotifera</taxon>
        <taxon>Eurotatoria</taxon>
        <taxon>Bdelloidea</taxon>
        <taxon>Adinetida</taxon>
        <taxon>Adinetidae</taxon>
        <taxon>Adineta</taxon>
    </lineage>
</organism>
<keyword evidence="7 11" id="KW-1133">Transmembrane helix</keyword>
<evidence type="ECO:0000256" key="6">
    <source>
        <dbReference type="ARBA" id="ARBA00022781"/>
    </source>
</evidence>
<evidence type="ECO:0000256" key="10">
    <source>
        <dbReference type="ARBA" id="ARBA00023303"/>
    </source>
</evidence>
<gene>
    <name evidence="12" type="ORF">OKA104_LOCUS22586</name>
</gene>
<proteinExistence type="inferred from homology"/>
<evidence type="ECO:0000256" key="1">
    <source>
        <dbReference type="ARBA" id="ARBA00004651"/>
    </source>
</evidence>
<keyword evidence="4" id="KW-1003">Cell membrane</keyword>
<evidence type="ECO:0000313" key="12">
    <source>
        <dbReference type="EMBL" id="CAF3870810.1"/>
    </source>
</evidence>
<keyword evidence="6" id="KW-0375">Hydrogen ion transport</keyword>
<dbReference type="PANTHER" id="PTHR21522:SF32">
    <property type="entry name" value="OTOPETRIN-2"/>
    <property type="match status" value="1"/>
</dbReference>
<feature type="transmembrane region" description="Helical" evidence="11">
    <location>
        <begin position="403"/>
        <end position="423"/>
    </location>
</feature>
<evidence type="ECO:0000256" key="5">
    <source>
        <dbReference type="ARBA" id="ARBA00022692"/>
    </source>
</evidence>
<keyword evidence="3" id="KW-0813">Transport</keyword>
<comment type="subcellular location">
    <subcellularLocation>
        <location evidence="1">Cell membrane</location>
        <topology evidence="1">Multi-pass membrane protein</topology>
    </subcellularLocation>
</comment>
<feature type="transmembrane region" description="Helical" evidence="11">
    <location>
        <begin position="72"/>
        <end position="94"/>
    </location>
</feature>
<evidence type="ECO:0000313" key="13">
    <source>
        <dbReference type="Proteomes" id="UP000663881"/>
    </source>
</evidence>
<dbReference type="EMBL" id="CAJOAY010001655">
    <property type="protein sequence ID" value="CAF3870810.1"/>
    <property type="molecule type" value="Genomic_DNA"/>
</dbReference>
<feature type="transmembrane region" description="Helical" evidence="11">
    <location>
        <begin position="590"/>
        <end position="617"/>
    </location>
</feature>
<comment type="caution">
    <text evidence="12">The sequence shown here is derived from an EMBL/GenBank/DDBJ whole genome shotgun (WGS) entry which is preliminary data.</text>
</comment>
<keyword evidence="5 11" id="KW-0812">Transmembrane</keyword>
<evidence type="ECO:0000256" key="7">
    <source>
        <dbReference type="ARBA" id="ARBA00022989"/>
    </source>
</evidence>
<comment type="similarity">
    <text evidence="2">Belongs to the otopetrin family.</text>
</comment>
<feature type="transmembrane region" description="Helical" evidence="11">
    <location>
        <begin position="276"/>
        <end position="297"/>
    </location>
</feature>
<accession>A0A819FX76</accession>
<keyword evidence="10" id="KW-0407">Ion channel</keyword>
<feature type="transmembrane region" description="Helical" evidence="11">
    <location>
        <begin position="455"/>
        <end position="475"/>
    </location>
</feature>
<feature type="transmembrane region" description="Helical" evidence="11">
    <location>
        <begin position="663"/>
        <end position="685"/>
    </location>
</feature>
<feature type="transmembrane region" description="Helical" evidence="11">
    <location>
        <begin position="561"/>
        <end position="584"/>
    </location>
</feature>
<dbReference type="Pfam" id="PF03189">
    <property type="entry name" value="Otopetrin"/>
    <property type="match status" value="1"/>
</dbReference>
<evidence type="ECO:0000256" key="4">
    <source>
        <dbReference type="ARBA" id="ARBA00022475"/>
    </source>
</evidence>
<dbReference type="InterPro" id="IPR004878">
    <property type="entry name" value="Otopetrin"/>
</dbReference>
<evidence type="ECO:0000256" key="8">
    <source>
        <dbReference type="ARBA" id="ARBA00023065"/>
    </source>
</evidence>
<evidence type="ECO:0000256" key="2">
    <source>
        <dbReference type="ARBA" id="ARBA00006513"/>
    </source>
</evidence>
<dbReference type="Proteomes" id="UP000663881">
    <property type="component" value="Unassembled WGS sequence"/>
</dbReference>
<evidence type="ECO:0000256" key="9">
    <source>
        <dbReference type="ARBA" id="ARBA00023136"/>
    </source>
</evidence>
<feature type="transmembrane region" description="Helical" evidence="11">
    <location>
        <begin position="519"/>
        <end position="541"/>
    </location>
</feature>
<reference evidence="12" key="1">
    <citation type="submission" date="2021-02" db="EMBL/GenBank/DDBJ databases">
        <authorList>
            <person name="Nowell W R."/>
        </authorList>
    </citation>
    <scope>NUCLEOTIDE SEQUENCE</scope>
</reference>
<keyword evidence="8" id="KW-0406">Ion transport</keyword>
<name>A0A819FX76_9BILA</name>
<evidence type="ECO:0000256" key="11">
    <source>
        <dbReference type="SAM" id="Phobius"/>
    </source>
</evidence>
<feature type="transmembrane region" description="Helical" evidence="11">
    <location>
        <begin position="243"/>
        <end position="264"/>
    </location>
</feature>
<keyword evidence="9 11" id="KW-0472">Membrane</keyword>
<dbReference type="PANTHER" id="PTHR21522">
    <property type="entry name" value="PROTON CHANNEL OTOP"/>
    <property type="match status" value="1"/>
</dbReference>
<dbReference type="GO" id="GO:0015252">
    <property type="term" value="F:proton channel activity"/>
    <property type="evidence" value="ECO:0007669"/>
    <property type="project" value="InterPro"/>
</dbReference>
<feature type="transmembrane region" description="Helical" evidence="11">
    <location>
        <begin position="309"/>
        <end position="331"/>
    </location>
</feature>
<feature type="transmembrane region" description="Helical" evidence="11">
    <location>
        <begin position="32"/>
        <end position="52"/>
    </location>
</feature>
<evidence type="ECO:0000256" key="3">
    <source>
        <dbReference type="ARBA" id="ARBA00022448"/>
    </source>
</evidence>
<dbReference type="AlphaFoldDB" id="A0A819FX76"/>